<reference evidence="1" key="1">
    <citation type="journal article" date="2021" name="Proc. Natl. Acad. Sci. U.S.A.">
        <title>A Catalog of Tens of Thousands of Viruses from Human Metagenomes Reveals Hidden Associations with Chronic Diseases.</title>
        <authorList>
            <person name="Tisza M.J."/>
            <person name="Buck C.B."/>
        </authorList>
    </citation>
    <scope>NUCLEOTIDE SEQUENCE</scope>
    <source>
        <strain evidence="1">Ctz6O13</strain>
    </source>
</reference>
<evidence type="ECO:0000313" key="1">
    <source>
        <dbReference type="EMBL" id="DAF63658.1"/>
    </source>
</evidence>
<name>A0A8S5TLK3_9CAUD</name>
<proteinExistence type="predicted"/>
<accession>A0A8S5TLK3</accession>
<sequence>MHTDMQLEEELGFLERYQLKPDELLFIKILIASRDGTAARDIVKRYFDLSENVRTNTHTLVKNLQDKQVILKDYKMPITGEKFHPHSVPLNKNFEKALFRSSFDMGKELFEHYPLSTIVNGMEYKLRRVSKKYDSLEQAYFNYGKYIHWNREYHEKIIDLIEQGKSSGYQFSTLDAFIVDNDWINLEAMSENGQLTNTMRML</sequence>
<organism evidence="1">
    <name type="scientific">Podoviridae sp. ctz6O13</name>
    <dbReference type="NCBI Taxonomy" id="2827757"/>
    <lineage>
        <taxon>Viruses</taxon>
        <taxon>Duplodnaviria</taxon>
        <taxon>Heunggongvirae</taxon>
        <taxon>Uroviricota</taxon>
        <taxon>Caudoviricetes</taxon>
    </lineage>
</organism>
<dbReference type="EMBL" id="BK032843">
    <property type="protein sequence ID" value="DAF63658.1"/>
    <property type="molecule type" value="Genomic_DNA"/>
</dbReference>
<protein>
    <submittedName>
        <fullName evidence="1">Replisome organizer protein</fullName>
    </submittedName>
</protein>